<proteinExistence type="predicted"/>
<accession>A0AAE4JU89</accession>
<sequence>MKKFIGKLANFCGGYARLAVIGIVAMFGVIAIIFSLSGAEKIFVVTPIAMMFLFAFLGKYWIEK</sequence>
<keyword evidence="1" id="KW-0812">Transmembrane</keyword>
<dbReference type="Proteomes" id="UP001182247">
    <property type="component" value="Unassembled WGS sequence"/>
</dbReference>
<name>A0AAE4JU89_MORMO</name>
<comment type="caution">
    <text evidence="2">The sequence shown here is derived from an EMBL/GenBank/DDBJ whole genome shotgun (WGS) entry which is preliminary data.</text>
</comment>
<feature type="transmembrane region" description="Helical" evidence="1">
    <location>
        <begin position="12"/>
        <end position="36"/>
    </location>
</feature>
<evidence type="ECO:0000313" key="3">
    <source>
        <dbReference type="Proteomes" id="UP001182247"/>
    </source>
</evidence>
<keyword evidence="1" id="KW-1133">Transmembrane helix</keyword>
<reference evidence="2" key="1">
    <citation type="submission" date="2023-02" db="EMBL/GenBank/DDBJ databases">
        <title>Detection, antimicrobial susceptibility and genomic characterization of NDM-producing species of Morganellaceae, Yersiniaceae, and Enterobacteriaceae other than Klebsiella.</title>
        <authorList>
            <person name="Camargo C.H."/>
            <person name="Sacchi C.T."/>
            <person name="Campos K.R."/>
        </authorList>
    </citation>
    <scope>NUCLEOTIDE SEQUENCE</scope>
    <source>
        <strain evidence="2">1189_21</strain>
    </source>
</reference>
<evidence type="ECO:0000313" key="2">
    <source>
        <dbReference type="EMBL" id="MDS0900522.1"/>
    </source>
</evidence>
<gene>
    <name evidence="2" type="ORF">OSC06_21545</name>
</gene>
<dbReference type="AlphaFoldDB" id="A0AAE4JU89"/>
<organism evidence="2 3">
    <name type="scientific">Morganella morganii</name>
    <name type="common">Proteus morganii</name>
    <dbReference type="NCBI Taxonomy" id="582"/>
    <lineage>
        <taxon>Bacteria</taxon>
        <taxon>Pseudomonadati</taxon>
        <taxon>Pseudomonadota</taxon>
        <taxon>Gammaproteobacteria</taxon>
        <taxon>Enterobacterales</taxon>
        <taxon>Morganellaceae</taxon>
        <taxon>Morganella</taxon>
    </lineage>
</organism>
<feature type="transmembrane region" description="Helical" evidence="1">
    <location>
        <begin position="42"/>
        <end position="62"/>
    </location>
</feature>
<dbReference type="RefSeq" id="WP_310953716.1">
    <property type="nucleotide sequence ID" value="NZ_JAPKIY010000082.1"/>
</dbReference>
<keyword evidence="1" id="KW-0472">Membrane</keyword>
<dbReference type="EMBL" id="JAPKIY010000082">
    <property type="protein sequence ID" value="MDS0900522.1"/>
    <property type="molecule type" value="Genomic_DNA"/>
</dbReference>
<evidence type="ECO:0000256" key="1">
    <source>
        <dbReference type="SAM" id="Phobius"/>
    </source>
</evidence>
<protein>
    <submittedName>
        <fullName evidence="2">Uncharacterized protein</fullName>
    </submittedName>
</protein>